<sequence>MFKRAINAVRRWLYNLGILKGMQSLENHKDIPINEEMYQYIDMWKQLYRGYHEDWHKLTYKTIEGTKERKMDTLNMAKVSSNEMASLVYNEKCEISIGDDKNATAEFINNVFKDNKFNKKFQDYLEYSFAMGGVVIKPYVENDKIKLSFVTADCFVPISWSNETIREGVFINQIQRRDKTYTHLEWHEWINGVYTVTNELYESRNGTDLGVPVPLNTLKEYENLEPIVGMTAIEKPLFVYFKPNTANNIDTQSPLGISLFANALDTMKAIDVAFDSFNREFRLGKKRIIVPEHMVKAVVDPIDGRMHRYFDTSDETYEALPGEMDDFKVHDISVELRVDEHIAAINAMLNLFAMQTGFSSGTFTFDGQSMKTATEVISEQSKTFKSKQSHEVIIEEGLKELIGAILSLAKQYSLFNAKDDYEVSIAFDDSIAEDKAAEIDKQSQMVLNGLQSKKRAIMKIQGVTEDEALEILQEIAEESNGFKEFKRDEQLSSILLGEGE</sequence>
<name>A0A511UUK2_9BACI</name>
<dbReference type="InterPro" id="IPR021145">
    <property type="entry name" value="Portal_protein_SPP1_Gp6-like"/>
</dbReference>
<dbReference type="Pfam" id="PF05133">
    <property type="entry name" value="SPP1_portal"/>
    <property type="match status" value="1"/>
</dbReference>
<dbReference type="EMBL" id="BJXW01000007">
    <property type="protein sequence ID" value="GEN30244.1"/>
    <property type="molecule type" value="Genomic_DNA"/>
</dbReference>
<evidence type="ECO:0000313" key="1">
    <source>
        <dbReference type="EMBL" id="GEN30244.1"/>
    </source>
</evidence>
<dbReference type="RefSeq" id="WP_146935322.1">
    <property type="nucleotide sequence ID" value="NZ_BJXW01000007.1"/>
</dbReference>
<proteinExistence type="predicted"/>
<dbReference type="AlphaFoldDB" id="A0A511UUK2"/>
<dbReference type="PIRSF" id="PIRSF011911">
    <property type="entry name" value="A118_put_portal"/>
    <property type="match status" value="1"/>
</dbReference>
<dbReference type="InterPro" id="IPR006432">
    <property type="entry name" value="Phage_portal_A118-type"/>
</dbReference>
<dbReference type="Proteomes" id="UP000321491">
    <property type="component" value="Unassembled WGS sequence"/>
</dbReference>
<organism evidence="1 2">
    <name type="scientific">Cerasibacillus quisquiliarum</name>
    <dbReference type="NCBI Taxonomy" id="227865"/>
    <lineage>
        <taxon>Bacteria</taxon>
        <taxon>Bacillati</taxon>
        <taxon>Bacillota</taxon>
        <taxon>Bacilli</taxon>
        <taxon>Bacillales</taxon>
        <taxon>Bacillaceae</taxon>
        <taxon>Cerasibacillus</taxon>
    </lineage>
</organism>
<evidence type="ECO:0000313" key="2">
    <source>
        <dbReference type="Proteomes" id="UP000321491"/>
    </source>
</evidence>
<comment type="caution">
    <text evidence="1">The sequence shown here is derived from an EMBL/GenBank/DDBJ whole genome shotgun (WGS) entry which is preliminary data.</text>
</comment>
<keyword evidence="2" id="KW-1185">Reference proteome</keyword>
<dbReference type="OrthoDB" id="1641671at2"/>
<protein>
    <submittedName>
        <fullName evidence="1">Portal protein</fullName>
    </submittedName>
</protein>
<reference evidence="1 2" key="1">
    <citation type="submission" date="2019-07" db="EMBL/GenBank/DDBJ databases">
        <title>Whole genome shotgun sequence of Cerasibacillus quisquiliarum NBRC 102429.</title>
        <authorList>
            <person name="Hosoyama A."/>
            <person name="Uohara A."/>
            <person name="Ohji S."/>
            <person name="Ichikawa N."/>
        </authorList>
    </citation>
    <scope>NUCLEOTIDE SEQUENCE [LARGE SCALE GENOMIC DNA]</scope>
    <source>
        <strain evidence="1 2">NBRC 102429</strain>
    </source>
</reference>
<accession>A0A511UUK2</accession>
<gene>
    <name evidence="1" type="ORF">CQU01_04820</name>
</gene>
<dbReference type="NCBIfam" id="TIGR01542">
    <property type="entry name" value="A118_put_portal"/>
    <property type="match status" value="1"/>
</dbReference>